<sequence length="398" mass="45180">MKKLPAIVFIAVVSILILNRCVEPFEVDIPAGANNLLVVDGLITNQAGPYTVKISRSVSLQENEFQTVNNATVSIEEEGGPIEILVQTGEGQYQSHENGIRGAAGKRYRLTIALTDEKRYESSWVTLKPSPEIDQVYFEFEEKDTEDENEPLPGVQIFLDTHDPDNNTRFYRWEWDETWRYTVPLATSREYLGNDLIRRLDTVKGTCWHHASSNTISIGSSLKSTQDVISRQPLLFVSNETDRLRRRYSILVKQYAIDQDEYIFWNALQESNNNPGSFFDKQPQSTTGNLRSLDNSNERVLGYFSAAGVSTKRIFIDRTDIPRDVKIITGLEACNLKLIDKSPTSEQQVFDALESGMVFFDLKEDFFGNVTGYFLTTRPCADCTVFGGSLERPAFWDE</sequence>
<reference evidence="1" key="1">
    <citation type="submission" date="2023-06" db="EMBL/GenBank/DDBJ databases">
        <title>Genomic of Parafulvivirga corallium.</title>
        <authorList>
            <person name="Wang G."/>
        </authorList>
    </citation>
    <scope>NUCLEOTIDE SEQUENCE</scope>
    <source>
        <strain evidence="1">BMA10</strain>
    </source>
</reference>
<evidence type="ECO:0000313" key="1">
    <source>
        <dbReference type="EMBL" id="MDN5200410.1"/>
    </source>
</evidence>
<name>A0ABT8KI68_9BACT</name>
<dbReference type="Pfam" id="PF14054">
    <property type="entry name" value="DUF4249"/>
    <property type="match status" value="1"/>
</dbReference>
<proteinExistence type="predicted"/>
<dbReference type="InterPro" id="IPR025345">
    <property type="entry name" value="DUF4249"/>
</dbReference>
<accession>A0ABT8KI68</accession>
<gene>
    <name evidence="1" type="ORF">QQ008_03535</name>
</gene>
<dbReference type="EMBL" id="JAUJEA010000001">
    <property type="protein sequence ID" value="MDN5200410.1"/>
    <property type="molecule type" value="Genomic_DNA"/>
</dbReference>
<organism evidence="1 2">
    <name type="scientific">Splendidivirga corallicola</name>
    <dbReference type="NCBI Taxonomy" id="3051826"/>
    <lineage>
        <taxon>Bacteria</taxon>
        <taxon>Pseudomonadati</taxon>
        <taxon>Bacteroidota</taxon>
        <taxon>Cytophagia</taxon>
        <taxon>Cytophagales</taxon>
        <taxon>Splendidivirgaceae</taxon>
        <taxon>Splendidivirga</taxon>
    </lineage>
</organism>
<dbReference type="Proteomes" id="UP001172082">
    <property type="component" value="Unassembled WGS sequence"/>
</dbReference>
<dbReference type="RefSeq" id="WP_346750435.1">
    <property type="nucleotide sequence ID" value="NZ_JAUJEA010000001.1"/>
</dbReference>
<comment type="caution">
    <text evidence="1">The sequence shown here is derived from an EMBL/GenBank/DDBJ whole genome shotgun (WGS) entry which is preliminary data.</text>
</comment>
<protein>
    <submittedName>
        <fullName evidence="1">DUF4249 domain-containing protein</fullName>
    </submittedName>
</protein>
<keyword evidence="2" id="KW-1185">Reference proteome</keyword>
<evidence type="ECO:0000313" key="2">
    <source>
        <dbReference type="Proteomes" id="UP001172082"/>
    </source>
</evidence>